<protein>
    <submittedName>
        <fullName evidence="2">Uncharacterized protein</fullName>
    </submittedName>
</protein>
<reference evidence="2" key="1">
    <citation type="journal article" date="2020" name="Stud. Mycol.">
        <title>101 Dothideomycetes genomes: a test case for predicting lifestyles and emergence of pathogens.</title>
        <authorList>
            <person name="Haridas S."/>
            <person name="Albert R."/>
            <person name="Binder M."/>
            <person name="Bloem J."/>
            <person name="Labutti K."/>
            <person name="Salamov A."/>
            <person name="Andreopoulos B."/>
            <person name="Baker S."/>
            <person name="Barry K."/>
            <person name="Bills G."/>
            <person name="Bluhm B."/>
            <person name="Cannon C."/>
            <person name="Castanera R."/>
            <person name="Culley D."/>
            <person name="Daum C."/>
            <person name="Ezra D."/>
            <person name="Gonzalez J."/>
            <person name="Henrissat B."/>
            <person name="Kuo A."/>
            <person name="Liang C."/>
            <person name="Lipzen A."/>
            <person name="Lutzoni F."/>
            <person name="Magnuson J."/>
            <person name="Mondo S."/>
            <person name="Nolan M."/>
            <person name="Ohm R."/>
            <person name="Pangilinan J."/>
            <person name="Park H.-J."/>
            <person name="Ramirez L."/>
            <person name="Alfaro M."/>
            <person name="Sun H."/>
            <person name="Tritt A."/>
            <person name="Yoshinaga Y."/>
            <person name="Zwiers L.-H."/>
            <person name="Turgeon B."/>
            <person name="Goodwin S."/>
            <person name="Spatafora J."/>
            <person name="Crous P."/>
            <person name="Grigoriev I."/>
        </authorList>
    </citation>
    <scope>NUCLEOTIDE SEQUENCE</scope>
    <source>
        <strain evidence="2">CBS 690.94</strain>
    </source>
</reference>
<evidence type="ECO:0000313" key="3">
    <source>
        <dbReference type="Proteomes" id="UP000799764"/>
    </source>
</evidence>
<keyword evidence="3" id="KW-1185">Reference proteome</keyword>
<feature type="compositionally biased region" description="Basic residues" evidence="1">
    <location>
        <begin position="1"/>
        <end position="11"/>
    </location>
</feature>
<dbReference type="OrthoDB" id="4160836at2759"/>
<feature type="region of interest" description="Disordered" evidence="1">
    <location>
        <begin position="1"/>
        <end position="108"/>
    </location>
</feature>
<name>A0A9P4PKY9_9PLEO</name>
<feature type="compositionally biased region" description="Polar residues" evidence="1">
    <location>
        <begin position="33"/>
        <end position="46"/>
    </location>
</feature>
<sequence>MDEPARKRRKTASPEGDGPVSPLKQPPRKPSIPSRSFLTADNQRTSPLKAPPRRFSISPTKGAPGRSSSPLKEPPRRPPRRPSFASPTKASLARGYPDLLQRPSSSDAAALNTRADILARGKQARAFILGEQDDMLQSAPVAAEEEANGTVVGAQSPHARQPRPQTTPHAQKTRPRRERLAGAALEEEAELPATPSQRGAQEGYTPRPGLFSSPSKLPPRLNELSRRSRTPRKAPAVHQDGIDVPVDGHVRNAENEAQQTRQDKAQPPDPELEEKKREKARLEKELGLLEKQVSRCTEEIATSQAQPASYVGSPEEREALVKLINELAKSGEEEEEEGQPPALSSMLCSFLPFATQLITPPKPQPDNPIASHRPLELDDPLPYLQMFTSFTFNTTLSVPRGQNPPSSSRVHQKHVIDITGPQRLLTVSISITIDTLSNAIVDLKLLQLPHWADRELGAFMRARAKEKDLGNACWAVGSYWEVVRKRAEYWHRCEVAFRHLIPGRISEDTENIDVRSGGKPGRILLRKDLSRHLGRDTLLLEDRHVSLKITWKTHFDWTGEAESEVGVVPAVPRVWRESDSNDSFKKIPETFTSILQSKGVFAATKTMVALLFSE</sequence>
<feature type="region of interest" description="Disordered" evidence="1">
    <location>
        <begin position="139"/>
        <end position="279"/>
    </location>
</feature>
<proteinExistence type="predicted"/>
<evidence type="ECO:0000256" key="1">
    <source>
        <dbReference type="SAM" id="MobiDB-lite"/>
    </source>
</evidence>
<evidence type="ECO:0000313" key="2">
    <source>
        <dbReference type="EMBL" id="KAF2445083.1"/>
    </source>
</evidence>
<dbReference type="EMBL" id="MU001500">
    <property type="protein sequence ID" value="KAF2445083.1"/>
    <property type="molecule type" value="Genomic_DNA"/>
</dbReference>
<organism evidence="2 3">
    <name type="scientific">Karstenula rhodostoma CBS 690.94</name>
    <dbReference type="NCBI Taxonomy" id="1392251"/>
    <lineage>
        <taxon>Eukaryota</taxon>
        <taxon>Fungi</taxon>
        <taxon>Dikarya</taxon>
        <taxon>Ascomycota</taxon>
        <taxon>Pezizomycotina</taxon>
        <taxon>Dothideomycetes</taxon>
        <taxon>Pleosporomycetidae</taxon>
        <taxon>Pleosporales</taxon>
        <taxon>Massarineae</taxon>
        <taxon>Didymosphaeriaceae</taxon>
        <taxon>Karstenula</taxon>
    </lineage>
</organism>
<accession>A0A9P4PKY9</accession>
<gene>
    <name evidence="2" type="ORF">P171DRAFT_485152</name>
</gene>
<dbReference type="AlphaFoldDB" id="A0A9P4PKY9"/>
<dbReference type="Proteomes" id="UP000799764">
    <property type="component" value="Unassembled WGS sequence"/>
</dbReference>
<comment type="caution">
    <text evidence="2">The sequence shown here is derived from an EMBL/GenBank/DDBJ whole genome shotgun (WGS) entry which is preliminary data.</text>
</comment>